<dbReference type="InterPro" id="IPR036390">
    <property type="entry name" value="WH_DNA-bd_sf"/>
</dbReference>
<reference evidence="6 7" key="1">
    <citation type="journal article" date="2014" name="Int. J. Syst. Evol. Microbiol.">
        <title>Complete genome sequence of Corynebacterium casei LMG S-19264T (=DSM 44701T), isolated from a smear-ripened cheese.</title>
        <authorList>
            <consortium name="US DOE Joint Genome Institute (JGI-PGF)"/>
            <person name="Walter F."/>
            <person name="Albersmeier A."/>
            <person name="Kalinowski J."/>
            <person name="Ruckert C."/>
        </authorList>
    </citation>
    <scope>NUCLEOTIDE SEQUENCE [LARGE SCALE GENOMIC DNA]</scope>
    <source>
        <strain evidence="6 7">CGMCC 1.12976</strain>
    </source>
</reference>
<evidence type="ECO:0000313" key="7">
    <source>
        <dbReference type="Proteomes" id="UP000598775"/>
    </source>
</evidence>
<dbReference type="Pfam" id="PF13545">
    <property type="entry name" value="HTH_Crp_2"/>
    <property type="match status" value="1"/>
</dbReference>
<dbReference type="Gene3D" id="2.60.120.10">
    <property type="entry name" value="Jelly Rolls"/>
    <property type="match status" value="1"/>
</dbReference>
<keyword evidence="1" id="KW-0805">Transcription regulation</keyword>
<dbReference type="SUPFAM" id="SSF46785">
    <property type="entry name" value="Winged helix' DNA-binding domain"/>
    <property type="match status" value="1"/>
</dbReference>
<feature type="domain" description="HTH crp-type" evidence="5">
    <location>
        <begin position="153"/>
        <end position="220"/>
    </location>
</feature>
<dbReference type="EMBL" id="BMGP01000010">
    <property type="protein sequence ID" value="GGF41731.1"/>
    <property type="molecule type" value="Genomic_DNA"/>
</dbReference>
<dbReference type="RefSeq" id="WP_188681310.1">
    <property type="nucleotide sequence ID" value="NZ_BMGP01000010.1"/>
</dbReference>
<dbReference type="PROSITE" id="PS51063">
    <property type="entry name" value="HTH_CRP_2"/>
    <property type="match status" value="1"/>
</dbReference>
<dbReference type="InterPro" id="IPR012318">
    <property type="entry name" value="HTH_CRP"/>
</dbReference>
<dbReference type="SUPFAM" id="SSF51206">
    <property type="entry name" value="cAMP-binding domain-like"/>
    <property type="match status" value="1"/>
</dbReference>
<dbReference type="InterPro" id="IPR036388">
    <property type="entry name" value="WH-like_DNA-bd_sf"/>
</dbReference>
<evidence type="ECO:0000256" key="3">
    <source>
        <dbReference type="ARBA" id="ARBA00023163"/>
    </source>
</evidence>
<organism evidence="6 7">
    <name type="scientific">Subtercola lobariae</name>
    <dbReference type="NCBI Taxonomy" id="1588641"/>
    <lineage>
        <taxon>Bacteria</taxon>
        <taxon>Bacillati</taxon>
        <taxon>Actinomycetota</taxon>
        <taxon>Actinomycetes</taxon>
        <taxon>Micrococcales</taxon>
        <taxon>Microbacteriaceae</taxon>
        <taxon>Subtercola</taxon>
    </lineage>
</organism>
<dbReference type="CDD" id="cd00038">
    <property type="entry name" value="CAP_ED"/>
    <property type="match status" value="1"/>
</dbReference>
<evidence type="ECO:0000259" key="4">
    <source>
        <dbReference type="PROSITE" id="PS50042"/>
    </source>
</evidence>
<dbReference type="InterPro" id="IPR000595">
    <property type="entry name" value="cNMP-bd_dom"/>
</dbReference>
<dbReference type="PROSITE" id="PS50042">
    <property type="entry name" value="CNMP_BINDING_3"/>
    <property type="match status" value="1"/>
</dbReference>
<keyword evidence="2" id="KW-0238">DNA-binding</keyword>
<gene>
    <name evidence="6" type="ORF">GCM10011399_38030</name>
</gene>
<feature type="domain" description="Cyclic nucleotide-binding" evidence="4">
    <location>
        <begin position="20"/>
        <end position="139"/>
    </location>
</feature>
<evidence type="ECO:0000256" key="2">
    <source>
        <dbReference type="ARBA" id="ARBA00023125"/>
    </source>
</evidence>
<keyword evidence="7" id="KW-1185">Reference proteome</keyword>
<evidence type="ECO:0000256" key="1">
    <source>
        <dbReference type="ARBA" id="ARBA00023015"/>
    </source>
</evidence>
<evidence type="ECO:0000313" key="6">
    <source>
        <dbReference type="EMBL" id="GGF41731.1"/>
    </source>
</evidence>
<accession>A0A917BG59</accession>
<dbReference type="Pfam" id="PF00027">
    <property type="entry name" value="cNMP_binding"/>
    <property type="match status" value="1"/>
</dbReference>
<dbReference type="AlphaFoldDB" id="A0A917BG59"/>
<protein>
    <submittedName>
        <fullName evidence="6">Transcriptional regulator SdrP</fullName>
    </submittedName>
</protein>
<dbReference type="GO" id="GO:0006355">
    <property type="term" value="P:regulation of DNA-templated transcription"/>
    <property type="evidence" value="ECO:0007669"/>
    <property type="project" value="InterPro"/>
</dbReference>
<name>A0A917BG59_9MICO</name>
<sequence length="263" mass="28797">MNRVESGISPAALEAWSKSIFASQDTEVRDTLLADSQFRSYAAGELICDATGGDFRVALIHRGQVRAQITSFDGRAATTRYLSVGQITALPAMLTNGAPSSLAAVTYCEVSLLDPNTFRRLLRTRSDLCYRLAVHLAESTYEAVMYMEDNLFGTVQKRLSRHLLEMATPTVNGLLVQTDQTELANAIGSVREVVSRALKKLSDTGAIRRSRRQIWIEDPALLQSFASATGAPLIDERVAAKTENAAAIDSSVQRGPREHVRPR</sequence>
<dbReference type="Gene3D" id="1.10.10.10">
    <property type="entry name" value="Winged helix-like DNA-binding domain superfamily/Winged helix DNA-binding domain"/>
    <property type="match status" value="1"/>
</dbReference>
<evidence type="ECO:0000259" key="5">
    <source>
        <dbReference type="PROSITE" id="PS51063"/>
    </source>
</evidence>
<proteinExistence type="predicted"/>
<keyword evidence="3" id="KW-0804">Transcription</keyword>
<comment type="caution">
    <text evidence="6">The sequence shown here is derived from an EMBL/GenBank/DDBJ whole genome shotgun (WGS) entry which is preliminary data.</text>
</comment>
<dbReference type="InterPro" id="IPR018490">
    <property type="entry name" value="cNMP-bd_dom_sf"/>
</dbReference>
<dbReference type="GO" id="GO:0003677">
    <property type="term" value="F:DNA binding"/>
    <property type="evidence" value="ECO:0007669"/>
    <property type="project" value="UniProtKB-KW"/>
</dbReference>
<dbReference type="InterPro" id="IPR014710">
    <property type="entry name" value="RmlC-like_jellyroll"/>
</dbReference>
<dbReference type="SMART" id="SM00419">
    <property type="entry name" value="HTH_CRP"/>
    <property type="match status" value="1"/>
</dbReference>
<dbReference type="Proteomes" id="UP000598775">
    <property type="component" value="Unassembled WGS sequence"/>
</dbReference>